<dbReference type="OrthoDB" id="6416122at2759"/>
<feature type="transmembrane region" description="Helical" evidence="1">
    <location>
        <begin position="96"/>
        <end position="113"/>
    </location>
</feature>
<evidence type="ECO:0000313" key="3">
    <source>
        <dbReference type="Proteomes" id="UP001152320"/>
    </source>
</evidence>
<keyword evidence="1" id="KW-0812">Transmembrane</keyword>
<name>A0A9Q1C2L2_HOLLE</name>
<sequence>MSKIPGHLPLFIISYRSLLSCSVCQHNHHTSRNTVNKFLIIQMKVDRLTENLKEWKHVILLADRWLKWEQDEYPIILSASITIGFFLFWFLNPPVISAIAFAAMCICVADYVVPRMKDFGFSEVGNCSAEDEVRYKAICNYIVRFQYYVTEKYNWAKKQRELKPKRFFLAALICLLFIGFIAGAIPNLLLMYMIGE</sequence>
<evidence type="ECO:0000256" key="1">
    <source>
        <dbReference type="SAM" id="Phobius"/>
    </source>
</evidence>
<dbReference type="PANTHER" id="PTHR20952">
    <property type="entry name" value="ADP-RIBOSYLATION-LIKE FACTOR 6-INTERACTING PROTEIN"/>
    <property type="match status" value="1"/>
</dbReference>
<comment type="caution">
    <text evidence="2">The sequence shown here is derived from an EMBL/GenBank/DDBJ whole genome shotgun (WGS) entry which is preliminary data.</text>
</comment>
<dbReference type="InterPro" id="IPR052114">
    <property type="entry name" value="ER_autophagy_membrane_reg"/>
</dbReference>
<dbReference type="EMBL" id="JAIZAY010000008">
    <property type="protein sequence ID" value="KAJ8037300.1"/>
    <property type="molecule type" value="Genomic_DNA"/>
</dbReference>
<keyword evidence="1" id="KW-0472">Membrane</keyword>
<dbReference type="PANTHER" id="PTHR20952:SF0">
    <property type="entry name" value="ADP-RIBOSYLATION FACTOR-LIKE PROTEIN 6-INTERACTING PROTEIN 1"/>
    <property type="match status" value="1"/>
</dbReference>
<dbReference type="GO" id="GO:0016020">
    <property type="term" value="C:membrane"/>
    <property type="evidence" value="ECO:0007669"/>
    <property type="project" value="TreeGrafter"/>
</dbReference>
<feature type="transmembrane region" description="Helical" evidence="1">
    <location>
        <begin position="167"/>
        <end position="194"/>
    </location>
</feature>
<keyword evidence="1" id="KW-1133">Transmembrane helix</keyword>
<keyword evidence="3" id="KW-1185">Reference proteome</keyword>
<accession>A0A9Q1C2L2</accession>
<reference evidence="2" key="1">
    <citation type="submission" date="2021-10" db="EMBL/GenBank/DDBJ databases">
        <title>Tropical sea cucumber genome reveals ecological adaptation and Cuvierian tubules defense mechanism.</title>
        <authorList>
            <person name="Chen T."/>
        </authorList>
    </citation>
    <scope>NUCLEOTIDE SEQUENCE</scope>
    <source>
        <strain evidence="2">Nanhai2018</strain>
        <tissue evidence="2">Muscle</tissue>
    </source>
</reference>
<gene>
    <name evidence="2" type="ORF">HOLleu_18088</name>
</gene>
<organism evidence="2 3">
    <name type="scientific">Holothuria leucospilota</name>
    <name type="common">Black long sea cucumber</name>
    <name type="synonym">Mertensiothuria leucospilota</name>
    <dbReference type="NCBI Taxonomy" id="206669"/>
    <lineage>
        <taxon>Eukaryota</taxon>
        <taxon>Metazoa</taxon>
        <taxon>Echinodermata</taxon>
        <taxon>Eleutherozoa</taxon>
        <taxon>Echinozoa</taxon>
        <taxon>Holothuroidea</taxon>
        <taxon>Aspidochirotacea</taxon>
        <taxon>Aspidochirotida</taxon>
        <taxon>Holothuriidae</taxon>
        <taxon>Holothuria</taxon>
    </lineage>
</organism>
<dbReference type="Proteomes" id="UP001152320">
    <property type="component" value="Chromosome 8"/>
</dbReference>
<evidence type="ECO:0000313" key="2">
    <source>
        <dbReference type="EMBL" id="KAJ8037300.1"/>
    </source>
</evidence>
<protein>
    <submittedName>
        <fullName evidence="2">ADP-ribosylation factor-like protein 6-interacting protein 1</fullName>
    </submittedName>
</protein>
<dbReference type="AlphaFoldDB" id="A0A9Q1C2L2"/>
<proteinExistence type="predicted"/>